<organism evidence="9 10">
    <name type="scientific">Mycolicibacterium fluoranthenivorans</name>
    <dbReference type="NCBI Taxonomy" id="258505"/>
    <lineage>
        <taxon>Bacteria</taxon>
        <taxon>Bacillati</taxon>
        <taxon>Actinomycetota</taxon>
        <taxon>Actinomycetes</taxon>
        <taxon>Mycobacteriales</taxon>
        <taxon>Mycobacteriaceae</taxon>
        <taxon>Mycolicibacterium</taxon>
    </lineage>
</organism>
<dbReference type="AlphaFoldDB" id="A0A1G4VG06"/>
<dbReference type="EMBL" id="FMUB01000002">
    <property type="protein sequence ID" value="SCX06242.1"/>
    <property type="molecule type" value="Genomic_DNA"/>
</dbReference>
<evidence type="ECO:0000313" key="9">
    <source>
        <dbReference type="EMBL" id="SCX06242.1"/>
    </source>
</evidence>
<sequence>MSELSLSGYAIIGIAVLIASCLQASIGFGLGMLAAPVVALVDPRLIPGTLIMLAAIVTLMVVLRERTAIDVTGTGWALVGRVPGTIAGALILTAIPERALAMLIAAVVLGGVALTSMGWVPAPRRRNLVLAGATSGVLGTATSIGGPPMALVWQRSSGPRLRGTMAGFFLIGSLMSLTMLTLTGAVDRHTVVACAVLIPATVGGYVLSRYANRLLNPRRQRWTAITASATGAVLLVVQQMGLI</sequence>
<feature type="transmembrane region" description="Helical" evidence="8">
    <location>
        <begin position="165"/>
        <end position="184"/>
    </location>
</feature>
<keyword evidence="4 8" id="KW-1003">Cell membrane</keyword>
<feature type="transmembrane region" description="Helical" evidence="8">
    <location>
        <begin position="45"/>
        <end position="63"/>
    </location>
</feature>
<evidence type="ECO:0000256" key="5">
    <source>
        <dbReference type="ARBA" id="ARBA00022692"/>
    </source>
</evidence>
<feature type="transmembrane region" description="Helical" evidence="8">
    <location>
        <begin position="75"/>
        <end position="95"/>
    </location>
</feature>
<feature type="transmembrane region" description="Helical" evidence="8">
    <location>
        <begin position="6"/>
        <end position="33"/>
    </location>
</feature>
<keyword evidence="7 8" id="KW-0472">Membrane</keyword>
<dbReference type="Proteomes" id="UP000199707">
    <property type="component" value="Unassembled WGS sequence"/>
</dbReference>
<evidence type="ECO:0000256" key="3">
    <source>
        <dbReference type="ARBA" id="ARBA00022448"/>
    </source>
</evidence>
<evidence type="ECO:0000256" key="8">
    <source>
        <dbReference type="RuleBase" id="RU363041"/>
    </source>
</evidence>
<feature type="transmembrane region" description="Helical" evidence="8">
    <location>
        <begin position="128"/>
        <end position="153"/>
    </location>
</feature>
<protein>
    <recommendedName>
        <fullName evidence="8">Probable membrane transporter protein</fullName>
    </recommendedName>
</protein>
<evidence type="ECO:0000256" key="2">
    <source>
        <dbReference type="ARBA" id="ARBA00009142"/>
    </source>
</evidence>
<keyword evidence="6 8" id="KW-1133">Transmembrane helix</keyword>
<evidence type="ECO:0000256" key="1">
    <source>
        <dbReference type="ARBA" id="ARBA00004651"/>
    </source>
</evidence>
<evidence type="ECO:0000256" key="6">
    <source>
        <dbReference type="ARBA" id="ARBA00022989"/>
    </source>
</evidence>
<dbReference type="STRING" id="1502745.SAMN02799620_00837"/>
<name>A0A1G4VG06_9MYCO</name>
<feature type="transmembrane region" description="Helical" evidence="8">
    <location>
        <begin position="102"/>
        <end position="122"/>
    </location>
</feature>
<feature type="transmembrane region" description="Helical" evidence="8">
    <location>
        <begin position="190"/>
        <end position="210"/>
    </location>
</feature>
<comment type="subcellular location">
    <subcellularLocation>
        <location evidence="1 8">Cell membrane</location>
        <topology evidence="1 8">Multi-pass membrane protein</topology>
    </subcellularLocation>
</comment>
<evidence type="ECO:0000313" key="10">
    <source>
        <dbReference type="Proteomes" id="UP000199707"/>
    </source>
</evidence>
<evidence type="ECO:0000256" key="7">
    <source>
        <dbReference type="ARBA" id="ARBA00023136"/>
    </source>
</evidence>
<evidence type="ECO:0000256" key="4">
    <source>
        <dbReference type="ARBA" id="ARBA00022475"/>
    </source>
</evidence>
<accession>A0A1G4VG06</accession>
<dbReference type="PANTHER" id="PTHR30269">
    <property type="entry name" value="TRANSMEMBRANE PROTEIN YFCA"/>
    <property type="match status" value="1"/>
</dbReference>
<dbReference type="InterPro" id="IPR052017">
    <property type="entry name" value="TSUP"/>
</dbReference>
<dbReference type="Pfam" id="PF01925">
    <property type="entry name" value="TauE"/>
    <property type="match status" value="1"/>
</dbReference>
<dbReference type="PANTHER" id="PTHR30269:SF37">
    <property type="entry name" value="MEMBRANE TRANSPORTER PROTEIN"/>
    <property type="match status" value="1"/>
</dbReference>
<keyword evidence="5 8" id="KW-0812">Transmembrane</keyword>
<dbReference type="InterPro" id="IPR002781">
    <property type="entry name" value="TM_pro_TauE-like"/>
</dbReference>
<comment type="similarity">
    <text evidence="2 8">Belongs to the 4-toluene sulfonate uptake permease (TSUP) (TC 2.A.102) family.</text>
</comment>
<proteinExistence type="inferred from homology"/>
<reference evidence="10" key="1">
    <citation type="submission" date="2016-10" db="EMBL/GenBank/DDBJ databases">
        <authorList>
            <person name="Varghese N."/>
            <person name="Submissions S."/>
        </authorList>
    </citation>
    <scope>NUCLEOTIDE SEQUENCE [LARGE SCALE GENOMIC DNA]</scope>
    <source>
        <strain evidence="10">UNC267MFSha1.1M11</strain>
    </source>
</reference>
<gene>
    <name evidence="9" type="ORF">SAMN02799620_00837</name>
</gene>
<keyword evidence="3" id="KW-0813">Transport</keyword>
<dbReference type="GO" id="GO:0005886">
    <property type="term" value="C:plasma membrane"/>
    <property type="evidence" value="ECO:0007669"/>
    <property type="project" value="UniProtKB-SubCell"/>
</dbReference>
<feature type="transmembrane region" description="Helical" evidence="8">
    <location>
        <begin position="222"/>
        <end position="241"/>
    </location>
</feature>